<feature type="compositionally biased region" description="Low complexity" evidence="3">
    <location>
        <begin position="318"/>
        <end position="331"/>
    </location>
</feature>
<feature type="zinc finger region" description="C3H1-type" evidence="2">
    <location>
        <begin position="473"/>
        <end position="500"/>
    </location>
</feature>
<dbReference type="EMBL" id="CP144101">
    <property type="protein sequence ID" value="WWC88600.1"/>
    <property type="molecule type" value="Genomic_DNA"/>
</dbReference>
<feature type="region of interest" description="Disordered" evidence="3">
    <location>
        <begin position="178"/>
        <end position="208"/>
    </location>
</feature>
<evidence type="ECO:0000313" key="5">
    <source>
        <dbReference type="EMBL" id="WWC88600.1"/>
    </source>
</evidence>
<gene>
    <name evidence="5" type="ORF">L201_003513</name>
</gene>
<evidence type="ECO:0000256" key="3">
    <source>
        <dbReference type="SAM" id="MobiDB-lite"/>
    </source>
</evidence>
<keyword evidence="6" id="KW-1185">Reference proteome</keyword>
<feature type="compositionally biased region" description="Basic and acidic residues" evidence="3">
    <location>
        <begin position="586"/>
        <end position="596"/>
    </location>
</feature>
<accession>A0AAX4JT71</accession>
<feature type="domain" description="C3H1-type" evidence="4">
    <location>
        <begin position="473"/>
        <end position="500"/>
    </location>
</feature>
<organism evidence="5 6">
    <name type="scientific">Kwoniella dendrophila CBS 6074</name>
    <dbReference type="NCBI Taxonomy" id="1295534"/>
    <lineage>
        <taxon>Eukaryota</taxon>
        <taxon>Fungi</taxon>
        <taxon>Dikarya</taxon>
        <taxon>Basidiomycota</taxon>
        <taxon>Agaricomycotina</taxon>
        <taxon>Tremellomycetes</taxon>
        <taxon>Tremellales</taxon>
        <taxon>Cryptococcaceae</taxon>
        <taxon>Kwoniella</taxon>
    </lineage>
</organism>
<feature type="region of interest" description="Disordered" evidence="3">
    <location>
        <begin position="282"/>
        <end position="331"/>
    </location>
</feature>
<dbReference type="PROSITE" id="PS50088">
    <property type="entry name" value="ANK_REPEAT"/>
    <property type="match status" value="1"/>
</dbReference>
<reference evidence="5 6" key="1">
    <citation type="submission" date="2024-01" db="EMBL/GenBank/DDBJ databases">
        <title>Comparative genomics of Cryptococcus and Kwoniella reveals pathogenesis evolution and contrasting modes of karyotype evolution via chromosome fusion or intercentromeric recombination.</title>
        <authorList>
            <person name="Coelho M.A."/>
            <person name="David-Palma M."/>
            <person name="Shea T."/>
            <person name="Bowers K."/>
            <person name="McGinley-Smith S."/>
            <person name="Mohammad A.W."/>
            <person name="Gnirke A."/>
            <person name="Yurkov A.M."/>
            <person name="Nowrousian M."/>
            <person name="Sun S."/>
            <person name="Cuomo C.A."/>
            <person name="Heitman J."/>
        </authorList>
    </citation>
    <scope>NUCLEOTIDE SEQUENCE [LARGE SCALE GENOMIC DNA]</scope>
    <source>
        <strain evidence="5 6">CBS 6074</strain>
    </source>
</reference>
<dbReference type="InterPro" id="IPR036770">
    <property type="entry name" value="Ankyrin_rpt-contain_sf"/>
</dbReference>
<dbReference type="SMART" id="SM00356">
    <property type="entry name" value="ZnF_C3H1"/>
    <property type="match status" value="2"/>
</dbReference>
<feature type="compositionally biased region" description="Low complexity" evidence="3">
    <location>
        <begin position="410"/>
        <end position="436"/>
    </location>
</feature>
<feature type="compositionally biased region" description="Low complexity" evidence="3">
    <location>
        <begin position="282"/>
        <end position="308"/>
    </location>
</feature>
<dbReference type="Gene3D" id="1.25.40.20">
    <property type="entry name" value="Ankyrin repeat-containing domain"/>
    <property type="match status" value="1"/>
</dbReference>
<name>A0AAX4JT71_9TREE</name>
<dbReference type="AlphaFoldDB" id="A0AAX4JT71"/>
<dbReference type="GO" id="GO:0008270">
    <property type="term" value="F:zinc ion binding"/>
    <property type="evidence" value="ECO:0007669"/>
    <property type="project" value="UniProtKB-KW"/>
</dbReference>
<keyword evidence="1" id="KW-0040">ANK repeat</keyword>
<dbReference type="RefSeq" id="XP_066075363.1">
    <property type="nucleotide sequence ID" value="XM_066219266.1"/>
</dbReference>
<proteinExistence type="predicted"/>
<feature type="compositionally biased region" description="Low complexity" evidence="3">
    <location>
        <begin position="630"/>
        <end position="647"/>
    </location>
</feature>
<feature type="compositionally biased region" description="Low complexity" evidence="3">
    <location>
        <begin position="196"/>
        <end position="208"/>
    </location>
</feature>
<dbReference type="SUPFAM" id="SSF48403">
    <property type="entry name" value="Ankyrin repeat"/>
    <property type="match status" value="1"/>
</dbReference>
<keyword evidence="2" id="KW-0862">Zinc</keyword>
<feature type="region of interest" description="Disordered" evidence="3">
    <location>
        <begin position="1"/>
        <end position="20"/>
    </location>
</feature>
<feature type="compositionally biased region" description="Polar residues" evidence="3">
    <location>
        <begin position="757"/>
        <end position="766"/>
    </location>
</feature>
<dbReference type="PROSITE" id="PS50103">
    <property type="entry name" value="ZF_C3H1"/>
    <property type="match status" value="2"/>
</dbReference>
<dbReference type="InterPro" id="IPR002110">
    <property type="entry name" value="Ankyrin_rpt"/>
</dbReference>
<feature type="compositionally biased region" description="Polar residues" evidence="3">
    <location>
        <begin position="818"/>
        <end position="839"/>
    </location>
</feature>
<dbReference type="Pfam" id="PF00023">
    <property type="entry name" value="Ank"/>
    <property type="match status" value="1"/>
</dbReference>
<feature type="region of interest" description="Disordered" evidence="3">
    <location>
        <begin position="502"/>
        <end position="842"/>
    </location>
</feature>
<feature type="compositionally biased region" description="Polar residues" evidence="3">
    <location>
        <begin position="664"/>
        <end position="680"/>
    </location>
</feature>
<dbReference type="Proteomes" id="UP001355207">
    <property type="component" value="Chromosome 4"/>
</dbReference>
<sequence>MAIEPASSAPQVEAQTPIEQLKADQAATMQENLYGNVHVEQQQQQRQQQVSNGEIDGFESQMSSVNLGELHVACAEGRLEDVRAVLSRGLENLETLDANTGCTPIVLAIRANHHDVVRELLSAGAIIPPPGLTNDPLMLSILYPQPMYGMPPQFMGMPPQEFYQQPGFYPTDGQQPRGMFMPPPPSGPAGSRKDGLLASPNGGNPNNLPPAEVSKTIPCRNFPNCKYGVSCVFFHPRQVQPFYPSGPAPAANFVPQGYENGYPAPYPPTPYFIPNNQAFVPSQVDQSQQQPASDIPQQQAQELQQQQQSESITDNTQHEQSIPQQQHQSHVPSAIAPVFVPGFQPQLPTELMSPPPSASQFGMSSISPSMLGTSLPSIPPAEAFFAAASPPPNGFMPPLPPVAINGPPNPGAAAAAAAAHARRQSFNQQQQFSKSFGGHGKKPSFSGAPKPWMNRQSATAPNGSSAKLGSWKDGNPPPCAFFNQGNCRNGEFCKFPHLDAEGNDSRHPDVVRGVLPPIPTFSRPPRGIRMMNGGPNDPSFRQQQQHQQQIQFLQHQRMAAAQAQQGINASASANATNGNANGETETGDKSESKPAVDGESPSTAEQQESTTAAIPTVNVEGETEASNQESSTALPTKAATSAAAPTPNIIRSASQPGVQRVHANGNNSRSHSPAPSNVSFHGNGHPRRAGSRVPPQVNGHGHGHFANNGPRSASNGAGERKGSSLNQRVPQAHEFPALGLGGANGTTTPPNEKKESNNASTWNGKTAAQVLSAPAPPKPEPVPQVKAVDTDGESEKSEKAGSVTMDSDSESDAVIISTKPSSAAQSGAVTPAQVSSTPAPASIPEIKKAPISFASAVGAAAALASIETPPVALKA</sequence>
<dbReference type="GO" id="GO:0010468">
    <property type="term" value="P:regulation of gene expression"/>
    <property type="evidence" value="ECO:0007669"/>
    <property type="project" value="UniProtKB-ARBA"/>
</dbReference>
<feature type="compositionally biased region" description="Polar residues" evidence="3">
    <location>
        <begin position="600"/>
        <end position="613"/>
    </location>
</feature>
<evidence type="ECO:0000259" key="4">
    <source>
        <dbReference type="PROSITE" id="PS50103"/>
    </source>
</evidence>
<feature type="domain" description="C3H1-type" evidence="4">
    <location>
        <begin position="214"/>
        <end position="238"/>
    </location>
</feature>
<keyword evidence="2" id="KW-0863">Zinc-finger</keyword>
<evidence type="ECO:0000256" key="1">
    <source>
        <dbReference type="PROSITE-ProRule" id="PRU00023"/>
    </source>
</evidence>
<feature type="zinc finger region" description="C3H1-type" evidence="2">
    <location>
        <begin position="214"/>
        <end position="238"/>
    </location>
</feature>
<keyword evidence="2" id="KW-0479">Metal-binding</keyword>
<feature type="compositionally biased region" description="Low complexity" evidence="3">
    <location>
        <begin position="542"/>
        <end position="584"/>
    </location>
</feature>
<feature type="repeat" description="ANK" evidence="1">
    <location>
        <begin position="100"/>
        <end position="125"/>
    </location>
</feature>
<protein>
    <recommendedName>
        <fullName evidence="4">C3H1-type domain-containing protein</fullName>
    </recommendedName>
</protein>
<evidence type="ECO:0000313" key="6">
    <source>
        <dbReference type="Proteomes" id="UP001355207"/>
    </source>
</evidence>
<dbReference type="GeneID" id="91094183"/>
<evidence type="ECO:0000256" key="2">
    <source>
        <dbReference type="PROSITE-ProRule" id="PRU00723"/>
    </source>
</evidence>
<feature type="compositionally biased region" description="Polar residues" evidence="3">
    <location>
        <begin position="454"/>
        <end position="467"/>
    </location>
</feature>
<feature type="region of interest" description="Disordered" evidence="3">
    <location>
        <begin position="410"/>
        <end position="471"/>
    </location>
</feature>
<dbReference type="InterPro" id="IPR000571">
    <property type="entry name" value="Znf_CCCH"/>
</dbReference>
<feature type="compositionally biased region" description="Polar residues" evidence="3">
    <location>
        <begin position="8"/>
        <end position="18"/>
    </location>
</feature>
<dbReference type="PROSITE" id="PS50297">
    <property type="entry name" value="ANK_REP_REGION"/>
    <property type="match status" value="1"/>
</dbReference>